<dbReference type="InterPro" id="IPR012337">
    <property type="entry name" value="RNaseH-like_sf"/>
</dbReference>
<keyword evidence="7" id="KW-1185">Reference proteome</keyword>
<dbReference type="AlphaFoldDB" id="A0A1Y2S8Z0"/>
<dbReference type="PANTHER" id="PTHR35528:SF3">
    <property type="entry name" value="BLL1675 PROTEIN"/>
    <property type="match status" value="1"/>
</dbReference>
<proteinExistence type="predicted"/>
<comment type="caution">
    <text evidence="6">The sequence shown here is derived from an EMBL/GenBank/DDBJ whole genome shotgun (WGS) entry which is preliminary data.</text>
</comment>
<reference evidence="6 7" key="1">
    <citation type="submission" date="2016-10" db="EMBL/GenBank/DDBJ databases">
        <title>Systematic genetic and metabolomic analysis of Xenorhabdus and Photorhabdus spp., highlights the requirements for a dual symbiotic and pathogenic life style.</title>
        <authorList>
            <person name="Tobias N.J."/>
            <person name="Wolff H."/>
            <person name="Djahanschiri B."/>
            <person name="Pidot S.J."/>
            <person name="Stinear T.P."/>
            <person name="Ebersberger I."/>
            <person name="Bode H.B."/>
        </authorList>
    </citation>
    <scope>NUCLEOTIDE SEQUENCE [LARGE SCALE GENOMIC DNA]</scope>
    <source>
        <strain evidence="6 7">DSM 22392</strain>
    </source>
</reference>
<keyword evidence="2" id="KW-0815">Transposition</keyword>
<keyword evidence="3" id="KW-0238">DNA-binding</keyword>
<dbReference type="GO" id="GO:0032196">
    <property type="term" value="P:transposition"/>
    <property type="evidence" value="ECO:0007669"/>
    <property type="project" value="UniProtKB-KW"/>
</dbReference>
<evidence type="ECO:0000256" key="4">
    <source>
        <dbReference type="ARBA" id="ARBA00023172"/>
    </source>
</evidence>
<accession>A0A1Y2S8Z0</accession>
<dbReference type="Pfam" id="PF13610">
    <property type="entry name" value="DDE_Tnp_IS240"/>
    <property type="match status" value="2"/>
</dbReference>
<dbReference type="SUPFAM" id="SSF53098">
    <property type="entry name" value="Ribonuclease H-like"/>
    <property type="match status" value="1"/>
</dbReference>
<dbReference type="NCBIfam" id="NF033587">
    <property type="entry name" value="transpos_IS6"/>
    <property type="match status" value="1"/>
</dbReference>
<comment type="function">
    <text evidence="1">Involved in the transposition of the insertion sequence.</text>
</comment>
<evidence type="ECO:0000256" key="2">
    <source>
        <dbReference type="ARBA" id="ARBA00022578"/>
    </source>
</evidence>
<keyword evidence="4" id="KW-0233">DNA recombination</keyword>
<dbReference type="InterPro" id="IPR052183">
    <property type="entry name" value="IS_Transposase"/>
</dbReference>
<evidence type="ECO:0000313" key="6">
    <source>
        <dbReference type="EMBL" id="OTA14392.1"/>
    </source>
</evidence>
<protein>
    <submittedName>
        <fullName evidence="6">Transposase</fullName>
    </submittedName>
</protein>
<dbReference type="STRING" id="351656.Xvie_03744"/>
<feature type="domain" description="DDE" evidence="5">
    <location>
        <begin position="152"/>
        <end position="209"/>
    </location>
</feature>
<evidence type="ECO:0000259" key="5">
    <source>
        <dbReference type="Pfam" id="PF13610"/>
    </source>
</evidence>
<name>A0A1Y2S8Z0_9GAMM</name>
<gene>
    <name evidence="6" type="ORF">Xvie_03744</name>
</gene>
<dbReference type="InterPro" id="IPR032874">
    <property type="entry name" value="DDE_dom"/>
</dbReference>
<dbReference type="Proteomes" id="UP000194350">
    <property type="component" value="Unassembled WGS sequence"/>
</dbReference>
<dbReference type="GO" id="GO:0003677">
    <property type="term" value="F:DNA binding"/>
    <property type="evidence" value="ECO:0007669"/>
    <property type="project" value="UniProtKB-KW"/>
</dbReference>
<feature type="domain" description="DDE" evidence="5">
    <location>
        <begin position="212"/>
        <end position="259"/>
    </location>
</feature>
<evidence type="ECO:0000313" key="7">
    <source>
        <dbReference type="Proteomes" id="UP000194350"/>
    </source>
</evidence>
<dbReference type="InterPro" id="IPR047930">
    <property type="entry name" value="Transpos_IS6"/>
</dbReference>
<dbReference type="Gene3D" id="3.30.420.10">
    <property type="entry name" value="Ribonuclease H-like superfamily/Ribonuclease H"/>
    <property type="match status" value="1"/>
</dbReference>
<sequence length="259" mass="30364">MSETPLFSGASAALLNRAGYQSVFDIIRQARTAFVQSLPEIQEAELQEIYREARQRAKNRFCRIKAKLAKISAGLIMSLIQKTFQRLHYPTDIMAQCILWYLAYALSLRNLEEMMAKRGINVDHSTLHRWVTQLVPLLDKAFRRHKRPVGRRWRMDETDIKVKGQWKYLYRAVDTADQTIDFLLTAKRDTAAALRFFRKAIHHQGKPEEETIAIRQSKYLNNLIEQDHRNIKRRTRSMLGFKSFRRAQTRLAGIEIISM</sequence>
<dbReference type="GO" id="GO:0006310">
    <property type="term" value="P:DNA recombination"/>
    <property type="evidence" value="ECO:0007669"/>
    <property type="project" value="UniProtKB-KW"/>
</dbReference>
<evidence type="ECO:0000256" key="3">
    <source>
        <dbReference type="ARBA" id="ARBA00023125"/>
    </source>
</evidence>
<evidence type="ECO:0000256" key="1">
    <source>
        <dbReference type="ARBA" id="ARBA00002286"/>
    </source>
</evidence>
<organism evidence="6 7">
    <name type="scientific">Xenorhabdus vietnamensis</name>
    <dbReference type="NCBI Taxonomy" id="351656"/>
    <lineage>
        <taxon>Bacteria</taxon>
        <taxon>Pseudomonadati</taxon>
        <taxon>Pseudomonadota</taxon>
        <taxon>Gammaproteobacteria</taxon>
        <taxon>Enterobacterales</taxon>
        <taxon>Morganellaceae</taxon>
        <taxon>Xenorhabdus</taxon>
    </lineage>
</organism>
<dbReference type="EMBL" id="MUBJ01000033">
    <property type="protein sequence ID" value="OTA14392.1"/>
    <property type="molecule type" value="Genomic_DNA"/>
</dbReference>
<dbReference type="InterPro" id="IPR036397">
    <property type="entry name" value="RNaseH_sf"/>
</dbReference>
<dbReference type="PANTHER" id="PTHR35528">
    <property type="entry name" value="BLL1675 PROTEIN"/>
    <property type="match status" value="1"/>
</dbReference>